<dbReference type="Proteomes" id="UP001596292">
    <property type="component" value="Unassembled WGS sequence"/>
</dbReference>
<gene>
    <name evidence="2" type="ORF">ACFQE0_07280</name>
</gene>
<accession>A0ABW2BHQ0</accession>
<keyword evidence="3" id="KW-1185">Reference proteome</keyword>
<name>A0ABW2BHQ0_9HYPH</name>
<dbReference type="InterPro" id="IPR029060">
    <property type="entry name" value="PIN-like_dom_sf"/>
</dbReference>
<evidence type="ECO:0000313" key="3">
    <source>
        <dbReference type="Proteomes" id="UP001596292"/>
    </source>
</evidence>
<feature type="domain" description="PIN" evidence="1">
    <location>
        <begin position="6"/>
        <end position="122"/>
    </location>
</feature>
<organism evidence="2 3">
    <name type="scientific">Methylobacterium komagatae</name>
    <dbReference type="NCBI Taxonomy" id="374425"/>
    <lineage>
        <taxon>Bacteria</taxon>
        <taxon>Pseudomonadati</taxon>
        <taxon>Pseudomonadota</taxon>
        <taxon>Alphaproteobacteria</taxon>
        <taxon>Hyphomicrobiales</taxon>
        <taxon>Methylobacteriaceae</taxon>
        <taxon>Methylobacterium</taxon>
    </lineage>
</organism>
<dbReference type="InterPro" id="IPR002716">
    <property type="entry name" value="PIN_dom"/>
</dbReference>
<dbReference type="RefSeq" id="WP_378968405.1">
    <property type="nucleotide sequence ID" value="NZ_JBHSWN010000001.1"/>
</dbReference>
<dbReference type="Pfam" id="PF01850">
    <property type="entry name" value="PIN"/>
    <property type="match status" value="1"/>
</dbReference>
<dbReference type="EMBL" id="JBHSWN010000001">
    <property type="protein sequence ID" value="MFC6789439.1"/>
    <property type="molecule type" value="Genomic_DNA"/>
</dbReference>
<protein>
    <submittedName>
        <fullName evidence="2">PIN domain-containing protein</fullName>
    </submittedName>
</protein>
<proteinExistence type="predicted"/>
<evidence type="ECO:0000259" key="1">
    <source>
        <dbReference type="Pfam" id="PF01850"/>
    </source>
</evidence>
<dbReference type="CDD" id="cd18692">
    <property type="entry name" value="PIN_VapC-like"/>
    <property type="match status" value="1"/>
</dbReference>
<dbReference type="Gene3D" id="3.40.50.1010">
    <property type="entry name" value="5'-nuclease"/>
    <property type="match status" value="1"/>
</dbReference>
<evidence type="ECO:0000313" key="2">
    <source>
        <dbReference type="EMBL" id="MFC6789439.1"/>
    </source>
</evidence>
<reference evidence="3" key="1">
    <citation type="journal article" date="2019" name="Int. J. Syst. Evol. Microbiol.">
        <title>The Global Catalogue of Microorganisms (GCM) 10K type strain sequencing project: providing services to taxonomists for standard genome sequencing and annotation.</title>
        <authorList>
            <consortium name="The Broad Institute Genomics Platform"/>
            <consortium name="The Broad Institute Genome Sequencing Center for Infectious Disease"/>
            <person name="Wu L."/>
            <person name="Ma J."/>
        </authorList>
    </citation>
    <scope>NUCLEOTIDE SEQUENCE [LARGE SCALE GENOMIC DNA]</scope>
    <source>
        <strain evidence="3">CCUG 48316</strain>
    </source>
</reference>
<comment type="caution">
    <text evidence="2">The sequence shown here is derived from an EMBL/GenBank/DDBJ whole genome shotgun (WGS) entry which is preliminary data.</text>
</comment>
<sequence>MTTDLVFVDTNVFLYARDDREPAKLDAAAHWLTSLANREILVVSPQVLGEYLHVTLRGKLPITAEEARQATLEFETYSRGALDLELIQMAWSLRQETSFQWWDCAILGAAIRAGCRYLLTEDF</sequence>
<dbReference type="SUPFAM" id="SSF88723">
    <property type="entry name" value="PIN domain-like"/>
    <property type="match status" value="1"/>
</dbReference>